<feature type="chain" id="PRO_5046729433" description="Lipoprotein" evidence="2">
    <location>
        <begin position="22"/>
        <end position="138"/>
    </location>
</feature>
<feature type="region of interest" description="Disordered" evidence="1">
    <location>
        <begin position="25"/>
        <end position="61"/>
    </location>
</feature>
<feature type="compositionally biased region" description="Low complexity" evidence="1">
    <location>
        <begin position="30"/>
        <end position="55"/>
    </location>
</feature>
<evidence type="ECO:0000313" key="3">
    <source>
        <dbReference type="EMBL" id="GGO46017.1"/>
    </source>
</evidence>
<keyword evidence="4" id="KW-1185">Reference proteome</keyword>
<reference evidence="4" key="1">
    <citation type="journal article" date="2019" name="Int. J. Syst. Evol. Microbiol.">
        <title>The Global Catalogue of Microorganisms (GCM) 10K type strain sequencing project: providing services to taxonomists for standard genome sequencing and annotation.</title>
        <authorList>
            <consortium name="The Broad Institute Genomics Platform"/>
            <consortium name="The Broad Institute Genome Sequencing Center for Infectious Disease"/>
            <person name="Wu L."/>
            <person name="Ma J."/>
        </authorList>
    </citation>
    <scope>NUCLEOTIDE SEQUENCE [LARGE SCALE GENOMIC DNA]</scope>
    <source>
        <strain evidence="4">CGMCC 4.7349</strain>
    </source>
</reference>
<dbReference type="PROSITE" id="PS51257">
    <property type="entry name" value="PROKAR_LIPOPROTEIN"/>
    <property type="match status" value="1"/>
</dbReference>
<evidence type="ECO:0000256" key="2">
    <source>
        <dbReference type="SAM" id="SignalP"/>
    </source>
</evidence>
<evidence type="ECO:0000313" key="4">
    <source>
        <dbReference type="Proteomes" id="UP000656881"/>
    </source>
</evidence>
<protein>
    <recommendedName>
        <fullName evidence="5">Lipoprotein</fullName>
    </recommendedName>
</protein>
<sequence>MHQRLPLLAACLVFAAFGASACDSSGDRGSSAPARPTDTSASASAAPSGSPSAAPDELRGLTGPSAKLYLKTIRDHYPELDRISDDVLVAHGNALCVARGQALVDQAKKTKQELELTGKQASQVLGTAHGHCGRNAFG</sequence>
<accession>A0ABQ2M2U4</accession>
<organism evidence="3 4">
    <name type="scientific">Streptomyces lasiicapitis</name>
    <dbReference type="NCBI Taxonomy" id="1923961"/>
    <lineage>
        <taxon>Bacteria</taxon>
        <taxon>Bacillati</taxon>
        <taxon>Actinomycetota</taxon>
        <taxon>Actinomycetes</taxon>
        <taxon>Kitasatosporales</taxon>
        <taxon>Streptomycetaceae</taxon>
        <taxon>Streptomyces</taxon>
    </lineage>
</organism>
<proteinExistence type="predicted"/>
<gene>
    <name evidence="3" type="ORF">GCM10012286_35940</name>
</gene>
<name>A0ABQ2M2U4_9ACTN</name>
<dbReference type="EMBL" id="BMNG01000007">
    <property type="protein sequence ID" value="GGO46017.1"/>
    <property type="molecule type" value="Genomic_DNA"/>
</dbReference>
<evidence type="ECO:0000256" key="1">
    <source>
        <dbReference type="SAM" id="MobiDB-lite"/>
    </source>
</evidence>
<dbReference type="RefSeq" id="WP_189174711.1">
    <property type="nucleotide sequence ID" value="NZ_BMNG01000007.1"/>
</dbReference>
<keyword evidence="2" id="KW-0732">Signal</keyword>
<feature type="signal peptide" evidence="2">
    <location>
        <begin position="1"/>
        <end position="21"/>
    </location>
</feature>
<comment type="caution">
    <text evidence="3">The sequence shown here is derived from an EMBL/GenBank/DDBJ whole genome shotgun (WGS) entry which is preliminary data.</text>
</comment>
<evidence type="ECO:0008006" key="5">
    <source>
        <dbReference type="Google" id="ProtNLM"/>
    </source>
</evidence>
<dbReference type="Proteomes" id="UP000656881">
    <property type="component" value="Unassembled WGS sequence"/>
</dbReference>